<dbReference type="Proteomes" id="UP000708208">
    <property type="component" value="Unassembled WGS sequence"/>
</dbReference>
<protein>
    <submittedName>
        <fullName evidence="2">Uncharacterized protein</fullName>
    </submittedName>
</protein>
<keyword evidence="1" id="KW-1133">Transmembrane helix</keyword>
<keyword evidence="3" id="KW-1185">Reference proteome</keyword>
<accession>A0A8J2LW03</accession>
<dbReference type="PANTHER" id="PTHR19229">
    <property type="entry name" value="ATP-BINDING CASSETTE TRANSPORTER SUBFAMILY A ABCA"/>
    <property type="match status" value="1"/>
</dbReference>
<feature type="non-terminal residue" evidence="2">
    <location>
        <position position="1"/>
    </location>
</feature>
<organism evidence="2 3">
    <name type="scientific">Allacma fusca</name>
    <dbReference type="NCBI Taxonomy" id="39272"/>
    <lineage>
        <taxon>Eukaryota</taxon>
        <taxon>Metazoa</taxon>
        <taxon>Ecdysozoa</taxon>
        <taxon>Arthropoda</taxon>
        <taxon>Hexapoda</taxon>
        <taxon>Collembola</taxon>
        <taxon>Symphypleona</taxon>
        <taxon>Sminthuridae</taxon>
        <taxon>Allacma</taxon>
    </lineage>
</organism>
<keyword evidence="1" id="KW-0472">Membrane</keyword>
<evidence type="ECO:0000313" key="3">
    <source>
        <dbReference type="Proteomes" id="UP000708208"/>
    </source>
</evidence>
<evidence type="ECO:0000313" key="2">
    <source>
        <dbReference type="EMBL" id="CAG7829176.1"/>
    </source>
</evidence>
<feature type="non-terminal residue" evidence="2">
    <location>
        <position position="135"/>
    </location>
</feature>
<name>A0A8J2LW03_9HEXA</name>
<comment type="caution">
    <text evidence="2">The sequence shown here is derived from an EMBL/GenBank/DDBJ whole genome shotgun (WGS) entry which is preliminary data.</text>
</comment>
<dbReference type="GO" id="GO:0140359">
    <property type="term" value="F:ABC-type transporter activity"/>
    <property type="evidence" value="ECO:0007669"/>
    <property type="project" value="InterPro"/>
</dbReference>
<dbReference type="PANTHER" id="PTHR19229:SF250">
    <property type="entry name" value="ABC TRANSPORTER DOMAIN-CONTAINING PROTEIN-RELATED"/>
    <property type="match status" value="1"/>
</dbReference>
<dbReference type="GO" id="GO:0016020">
    <property type="term" value="C:membrane"/>
    <property type="evidence" value="ECO:0007669"/>
    <property type="project" value="InterPro"/>
</dbReference>
<reference evidence="2" key="1">
    <citation type="submission" date="2021-06" db="EMBL/GenBank/DDBJ databases">
        <authorList>
            <person name="Hodson N. C."/>
            <person name="Mongue J. A."/>
            <person name="Jaron S. K."/>
        </authorList>
    </citation>
    <scope>NUCLEOTIDE SEQUENCE</scope>
</reference>
<dbReference type="AlphaFoldDB" id="A0A8J2LW03"/>
<feature type="transmembrane region" description="Helical" evidence="1">
    <location>
        <begin position="103"/>
        <end position="127"/>
    </location>
</feature>
<sequence>LRFPAYQRTEFELFSERLLMKPSWFTETLHPIFINPGPRSDKNHGGLPGYYDEGFLYLQNAIERSIILSLLNETQAKEFEGYNSQMQRFPYPAHTKDQFTTGLQVWFCYFLSFAFLYPAMSITKMIVHEKECRLK</sequence>
<dbReference type="GO" id="GO:0005319">
    <property type="term" value="F:lipid transporter activity"/>
    <property type="evidence" value="ECO:0007669"/>
    <property type="project" value="TreeGrafter"/>
</dbReference>
<dbReference type="EMBL" id="CAJVCH010550413">
    <property type="protein sequence ID" value="CAG7829176.1"/>
    <property type="molecule type" value="Genomic_DNA"/>
</dbReference>
<proteinExistence type="predicted"/>
<evidence type="ECO:0000256" key="1">
    <source>
        <dbReference type="SAM" id="Phobius"/>
    </source>
</evidence>
<keyword evidence="1" id="KW-0812">Transmembrane</keyword>
<dbReference type="InterPro" id="IPR026082">
    <property type="entry name" value="ABCA"/>
</dbReference>
<dbReference type="OrthoDB" id="6512918at2759"/>
<gene>
    <name evidence="2" type="ORF">AFUS01_LOCUS39051</name>
</gene>